<comment type="caution">
    <text evidence="4">The sequence shown here is derived from an EMBL/GenBank/DDBJ whole genome shotgun (WGS) entry which is preliminary data.</text>
</comment>
<evidence type="ECO:0000313" key="5">
    <source>
        <dbReference type="Proteomes" id="UP000254711"/>
    </source>
</evidence>
<dbReference type="SUPFAM" id="SSF55331">
    <property type="entry name" value="Tautomerase/MIF"/>
    <property type="match status" value="1"/>
</dbReference>
<evidence type="ECO:0000256" key="1">
    <source>
        <dbReference type="ARBA" id="ARBA00006723"/>
    </source>
</evidence>
<dbReference type="RefSeq" id="WP_114824774.1">
    <property type="nucleotide sequence ID" value="NZ_QQSY01000002.1"/>
</dbReference>
<dbReference type="Proteomes" id="UP000254711">
    <property type="component" value="Unassembled WGS sequence"/>
</dbReference>
<evidence type="ECO:0000259" key="3">
    <source>
        <dbReference type="Pfam" id="PF01361"/>
    </source>
</evidence>
<reference evidence="4 5" key="1">
    <citation type="submission" date="2018-07" db="EMBL/GenBank/DDBJ databases">
        <title>Dyella solisilvae sp. nov., isolated from the pine and broad-leaved mixed forest soil.</title>
        <authorList>
            <person name="Gao Z."/>
            <person name="Qiu L."/>
        </authorList>
    </citation>
    <scope>NUCLEOTIDE SEQUENCE [LARGE SCALE GENOMIC DNA]</scope>
    <source>
        <strain evidence="4 5">DHG54</strain>
    </source>
</reference>
<feature type="domain" description="4-oxalocrotonate tautomerase-like" evidence="3">
    <location>
        <begin position="2"/>
        <end position="64"/>
    </location>
</feature>
<dbReference type="GO" id="GO:0016853">
    <property type="term" value="F:isomerase activity"/>
    <property type="evidence" value="ECO:0007669"/>
    <property type="project" value="UniProtKB-KW"/>
</dbReference>
<dbReference type="PANTHER" id="PTHR35530">
    <property type="entry name" value="TAUTOMERASE-RELATED"/>
    <property type="match status" value="1"/>
</dbReference>
<dbReference type="EMBL" id="QQSY01000002">
    <property type="protein sequence ID" value="RDI98685.1"/>
    <property type="molecule type" value="Genomic_DNA"/>
</dbReference>
<organism evidence="4 5">
    <name type="scientific">Dyella solisilvae</name>
    <dbReference type="NCBI Taxonomy" id="1920168"/>
    <lineage>
        <taxon>Bacteria</taxon>
        <taxon>Pseudomonadati</taxon>
        <taxon>Pseudomonadota</taxon>
        <taxon>Gammaproteobacteria</taxon>
        <taxon>Lysobacterales</taxon>
        <taxon>Rhodanobacteraceae</taxon>
        <taxon>Dyella</taxon>
    </lineage>
</organism>
<dbReference type="AlphaFoldDB" id="A0A370K7R1"/>
<dbReference type="InterPro" id="IPR014347">
    <property type="entry name" value="Tautomerase/MIF_sf"/>
</dbReference>
<dbReference type="Gene3D" id="3.30.429.10">
    <property type="entry name" value="Macrophage Migration Inhibitory Factor"/>
    <property type="match status" value="1"/>
</dbReference>
<protein>
    <submittedName>
        <fullName evidence="4">4-oxalocrotonate tautomerase family protein</fullName>
    </submittedName>
</protein>
<keyword evidence="5" id="KW-1185">Reference proteome</keyword>
<dbReference type="InterPro" id="IPR004370">
    <property type="entry name" value="4-OT-like_dom"/>
</dbReference>
<evidence type="ECO:0000256" key="2">
    <source>
        <dbReference type="ARBA" id="ARBA00023235"/>
    </source>
</evidence>
<dbReference type="Pfam" id="PF01361">
    <property type="entry name" value="Tautomerase"/>
    <property type="match status" value="1"/>
</dbReference>
<sequence>MPYINIQITREGTAPGRNAVTAEEKAALIKGASQLMLDVLNKPFDSTFVVIDEVDPDNWGWGGLPALEFRKQREASRR</sequence>
<dbReference type="PANTHER" id="PTHR35530:SF1">
    <property type="entry name" value="2-HYDROXYMUCONATE TAUTOMERASE"/>
    <property type="match status" value="1"/>
</dbReference>
<comment type="similarity">
    <text evidence="1">Belongs to the 4-oxalocrotonate tautomerase family.</text>
</comment>
<evidence type="ECO:0000313" key="4">
    <source>
        <dbReference type="EMBL" id="RDI98685.1"/>
    </source>
</evidence>
<dbReference type="OrthoDB" id="9799841at2"/>
<proteinExistence type="inferred from homology"/>
<keyword evidence="2" id="KW-0413">Isomerase</keyword>
<accession>A0A370K7R1</accession>
<gene>
    <name evidence="4" type="ORF">DVT68_09205</name>
</gene>
<name>A0A370K7R1_9GAMM</name>